<dbReference type="STRING" id="84029.CROST_16790"/>
<protein>
    <submittedName>
        <fullName evidence="1">Uncharacterized protein</fullName>
    </submittedName>
</protein>
<sequence>MSKTLSNKQINKDSSKTVASYITEVSKNSEIEAPKLESIKRGTTTSKKTTKPKTTKTKTATSDLKTKKVRAEKSDSLVDVTFVLNNTSTSIGENIFISGNIEDLGNWDVSKAVKLKTNEDIYPTWKIQLRLPENTEVEFKFLSLKEGEDEDSAVWENSDNRTLTVSENNKVYECEWS</sequence>
<gene>
    <name evidence="1" type="ORF">CROST_019900</name>
</gene>
<dbReference type="InterPro" id="IPR013783">
    <property type="entry name" value="Ig-like_fold"/>
</dbReference>
<accession>A0A1S8L909</accession>
<dbReference type="Pfam" id="PF00686">
    <property type="entry name" value="CBM_20"/>
    <property type="match status" value="1"/>
</dbReference>
<dbReference type="InterPro" id="IPR002044">
    <property type="entry name" value="CBM20"/>
</dbReference>
<dbReference type="PANTHER" id="PTHR15048">
    <property type="entry name" value="STARCH-BINDING DOMAIN-CONTAINING PROTEIN 1"/>
    <property type="match status" value="1"/>
</dbReference>
<evidence type="ECO:0000313" key="1">
    <source>
        <dbReference type="EMBL" id="URZ11273.1"/>
    </source>
</evidence>
<dbReference type="GO" id="GO:2001070">
    <property type="term" value="F:starch binding"/>
    <property type="evidence" value="ECO:0007669"/>
    <property type="project" value="InterPro"/>
</dbReference>
<dbReference type="PANTHER" id="PTHR15048:SF0">
    <property type="entry name" value="STARCH-BINDING DOMAIN-CONTAINING PROTEIN 1"/>
    <property type="match status" value="1"/>
</dbReference>
<dbReference type="SMART" id="SM01065">
    <property type="entry name" value="CBM_2"/>
    <property type="match status" value="1"/>
</dbReference>
<dbReference type="AlphaFoldDB" id="A0A1S8L909"/>
<dbReference type="Gene3D" id="2.60.40.10">
    <property type="entry name" value="Immunoglobulins"/>
    <property type="match status" value="1"/>
</dbReference>
<dbReference type="KEGG" id="crw:CROST_019900"/>
<reference evidence="1 2" key="1">
    <citation type="submission" date="2022-04" db="EMBL/GenBank/DDBJ databases">
        <title>Genome sequence of C. roseum typestrain.</title>
        <authorList>
            <person name="Poehlein A."/>
            <person name="Schoch T."/>
            <person name="Duerre P."/>
            <person name="Daniel R."/>
        </authorList>
    </citation>
    <scope>NUCLEOTIDE SEQUENCE [LARGE SCALE GENOMIC DNA]</scope>
    <source>
        <strain evidence="1 2">DSM 7320</strain>
    </source>
</reference>
<dbReference type="PROSITE" id="PS51166">
    <property type="entry name" value="CBM20"/>
    <property type="match status" value="1"/>
</dbReference>
<organism evidence="1 2">
    <name type="scientific">Clostridium felsineum</name>
    <dbReference type="NCBI Taxonomy" id="36839"/>
    <lineage>
        <taxon>Bacteria</taxon>
        <taxon>Bacillati</taxon>
        <taxon>Bacillota</taxon>
        <taxon>Clostridia</taxon>
        <taxon>Eubacteriales</taxon>
        <taxon>Clostridiaceae</taxon>
        <taxon>Clostridium</taxon>
    </lineage>
</organism>
<evidence type="ECO:0000313" key="2">
    <source>
        <dbReference type="Proteomes" id="UP000190951"/>
    </source>
</evidence>
<dbReference type="SUPFAM" id="SSF49452">
    <property type="entry name" value="Starch-binding domain-like"/>
    <property type="match status" value="1"/>
</dbReference>
<keyword evidence="2" id="KW-1185">Reference proteome</keyword>
<proteinExistence type="predicted"/>
<dbReference type="GO" id="GO:0016020">
    <property type="term" value="C:membrane"/>
    <property type="evidence" value="ECO:0007669"/>
    <property type="project" value="TreeGrafter"/>
</dbReference>
<dbReference type="RefSeq" id="WP_077834074.1">
    <property type="nucleotide sequence ID" value="NZ_CP096983.1"/>
</dbReference>
<dbReference type="Proteomes" id="UP000190951">
    <property type="component" value="Chromosome"/>
</dbReference>
<name>A0A1S8L909_9CLOT</name>
<dbReference type="EMBL" id="CP096983">
    <property type="protein sequence ID" value="URZ11273.1"/>
    <property type="molecule type" value="Genomic_DNA"/>
</dbReference>
<dbReference type="InterPro" id="IPR013784">
    <property type="entry name" value="Carb-bd-like_fold"/>
</dbReference>